<dbReference type="AlphaFoldDB" id="A0A5N5NES0"/>
<evidence type="ECO:0000313" key="2">
    <source>
        <dbReference type="Proteomes" id="UP000327468"/>
    </source>
</evidence>
<sequence length="89" mass="10511">MPQRLLPCCPMPIVHLGLYGETWRSEDSQSHLRHYIQVSAFISSKWKSFKKIHKKMDLPRAICLSRFHMSRGHFCSLIKEQDDRVLTDI</sequence>
<protein>
    <submittedName>
        <fullName evidence="1">Uncharacterized protein</fullName>
    </submittedName>
</protein>
<keyword evidence="2" id="KW-1185">Reference proteome</keyword>
<dbReference type="EMBL" id="VFJC01000010">
    <property type="protein sequence ID" value="KAB5565742.1"/>
    <property type="molecule type" value="Genomic_DNA"/>
</dbReference>
<dbReference type="Proteomes" id="UP000327468">
    <property type="component" value="Chromosome 9"/>
</dbReference>
<accession>A0A5N5NES0</accession>
<name>A0A5N5NES0_PANHP</name>
<reference evidence="1 2" key="1">
    <citation type="submission" date="2019-06" db="EMBL/GenBank/DDBJ databases">
        <title>A chromosome-scale genome assembly of the striped catfish, Pangasianodon hypophthalmus.</title>
        <authorList>
            <person name="Wen M."/>
            <person name="Zahm M."/>
            <person name="Roques C."/>
            <person name="Cabau C."/>
            <person name="Klopp C."/>
            <person name="Donnadieu C."/>
            <person name="Jouanno E."/>
            <person name="Avarre J.-C."/>
            <person name="Campet M."/>
            <person name="Ha T.T.T."/>
            <person name="Dugue R."/>
            <person name="Lampietro C."/>
            <person name="Louis A."/>
            <person name="Herpin A."/>
            <person name="Echchiki A."/>
            <person name="Berthelot C."/>
            <person name="Parey E."/>
            <person name="Roest-Crollius H."/>
            <person name="Braasch I."/>
            <person name="Postlethwait J."/>
            <person name="Bobe J."/>
            <person name="Montfort J."/>
            <person name="Bouchez O."/>
            <person name="Begum T."/>
            <person name="Schartl M."/>
            <person name="Guiguen Y."/>
        </authorList>
    </citation>
    <scope>NUCLEOTIDE SEQUENCE [LARGE SCALE GENOMIC DNA]</scope>
    <source>
        <strain evidence="1 2">Indonesia</strain>
        <tissue evidence="1">Blood</tissue>
    </source>
</reference>
<evidence type="ECO:0000313" key="1">
    <source>
        <dbReference type="EMBL" id="KAB5565742.1"/>
    </source>
</evidence>
<comment type="caution">
    <text evidence="1">The sequence shown here is derived from an EMBL/GenBank/DDBJ whole genome shotgun (WGS) entry which is preliminary data.</text>
</comment>
<gene>
    <name evidence="1" type="ORF">PHYPO_G00245020</name>
</gene>
<organism evidence="1 2">
    <name type="scientific">Pangasianodon hypophthalmus</name>
    <name type="common">Striped catfish</name>
    <name type="synonym">Helicophagus hypophthalmus</name>
    <dbReference type="NCBI Taxonomy" id="310915"/>
    <lineage>
        <taxon>Eukaryota</taxon>
        <taxon>Metazoa</taxon>
        <taxon>Chordata</taxon>
        <taxon>Craniata</taxon>
        <taxon>Vertebrata</taxon>
        <taxon>Euteleostomi</taxon>
        <taxon>Actinopterygii</taxon>
        <taxon>Neopterygii</taxon>
        <taxon>Teleostei</taxon>
        <taxon>Ostariophysi</taxon>
        <taxon>Siluriformes</taxon>
        <taxon>Pangasiidae</taxon>
        <taxon>Pangasianodon</taxon>
    </lineage>
</organism>
<proteinExistence type="predicted"/>